<evidence type="ECO:0000256" key="4">
    <source>
        <dbReference type="ARBA" id="ARBA00023002"/>
    </source>
</evidence>
<feature type="active site" description="Nucleophile; cysteine thiosulfonate intermediate" evidence="14">
    <location>
        <position position="232"/>
    </location>
</feature>
<evidence type="ECO:0000256" key="3">
    <source>
        <dbReference type="ARBA" id="ARBA00022723"/>
    </source>
</evidence>
<comment type="similarity">
    <text evidence="1 14">Belongs to the PAPS reductase family. CysH subfamily.</text>
</comment>
<dbReference type="InterPro" id="IPR004511">
    <property type="entry name" value="PAPS/APS_Rdtase"/>
</dbReference>
<comment type="pathway">
    <text evidence="8 14">Sulfur metabolism; hydrogen sulfide biosynthesis; sulfite from sulfate.</text>
</comment>
<comment type="catalytic activity">
    <reaction evidence="13 14">
        <text>[thioredoxin]-disulfide + sulfite + AMP + 2 H(+) = adenosine 5'-phosphosulfate + [thioredoxin]-dithiol</text>
        <dbReference type="Rhea" id="RHEA:21976"/>
        <dbReference type="Rhea" id="RHEA-COMP:10698"/>
        <dbReference type="Rhea" id="RHEA-COMP:10700"/>
        <dbReference type="ChEBI" id="CHEBI:15378"/>
        <dbReference type="ChEBI" id="CHEBI:17359"/>
        <dbReference type="ChEBI" id="CHEBI:29950"/>
        <dbReference type="ChEBI" id="CHEBI:50058"/>
        <dbReference type="ChEBI" id="CHEBI:58243"/>
        <dbReference type="ChEBI" id="CHEBI:456215"/>
        <dbReference type="EC" id="1.8.4.10"/>
    </reaction>
</comment>
<feature type="binding site" evidence="14">
    <location>
        <position position="122"/>
    </location>
    <ligand>
        <name>[4Fe-4S] cluster</name>
        <dbReference type="ChEBI" id="CHEBI:49883"/>
    </ligand>
</feature>
<organism evidence="16 17">
    <name type="scientific">Arcticibacter pallidicorallinus</name>
    <dbReference type="NCBI Taxonomy" id="1259464"/>
    <lineage>
        <taxon>Bacteria</taxon>
        <taxon>Pseudomonadati</taxon>
        <taxon>Bacteroidota</taxon>
        <taxon>Sphingobacteriia</taxon>
        <taxon>Sphingobacteriales</taxon>
        <taxon>Sphingobacteriaceae</taxon>
        <taxon>Arcticibacter</taxon>
    </lineage>
</organism>
<dbReference type="Pfam" id="PF01507">
    <property type="entry name" value="PAPS_reduct"/>
    <property type="match status" value="1"/>
</dbReference>
<evidence type="ECO:0000256" key="2">
    <source>
        <dbReference type="ARBA" id="ARBA00022490"/>
    </source>
</evidence>
<dbReference type="PIRSF" id="PIRSF000857">
    <property type="entry name" value="PAPS_reductase"/>
    <property type="match status" value="1"/>
</dbReference>
<keyword evidence="2 14" id="KW-0963">Cytoplasm</keyword>
<evidence type="ECO:0000256" key="10">
    <source>
        <dbReference type="ARBA" id="ARBA00029514"/>
    </source>
</evidence>
<keyword evidence="3 14" id="KW-0479">Metal-binding</keyword>
<evidence type="ECO:0000313" key="16">
    <source>
        <dbReference type="EMBL" id="PRY53862.1"/>
    </source>
</evidence>
<dbReference type="OrthoDB" id="9794018at2"/>
<dbReference type="PANTHER" id="PTHR46482">
    <property type="entry name" value="5'-ADENYLYLSULFATE REDUCTASE 3, CHLOROPLASTIC"/>
    <property type="match status" value="1"/>
</dbReference>
<evidence type="ECO:0000256" key="11">
    <source>
        <dbReference type="ARBA" id="ARBA00030894"/>
    </source>
</evidence>
<evidence type="ECO:0000313" key="17">
    <source>
        <dbReference type="Proteomes" id="UP000238034"/>
    </source>
</evidence>
<dbReference type="RefSeq" id="WP_106292442.1">
    <property type="nucleotide sequence ID" value="NZ_PVTH01000003.1"/>
</dbReference>
<dbReference type="Proteomes" id="UP000238034">
    <property type="component" value="Unassembled WGS sequence"/>
</dbReference>
<dbReference type="PANTHER" id="PTHR46482:SF9">
    <property type="entry name" value="5'-ADENYLYLSULFATE REDUCTASE 1, CHLOROPLASTIC"/>
    <property type="match status" value="1"/>
</dbReference>
<dbReference type="GO" id="GO:0019379">
    <property type="term" value="P:sulfate assimilation, phosphoadenylyl sulfate reduction by phosphoadenylyl-sulfate reductase (thioredoxin)"/>
    <property type="evidence" value="ECO:0007669"/>
    <property type="project" value="UniProtKB-UniRule"/>
</dbReference>
<evidence type="ECO:0000256" key="6">
    <source>
        <dbReference type="ARBA" id="ARBA00023014"/>
    </source>
</evidence>
<feature type="binding site" evidence="14">
    <location>
        <position position="121"/>
    </location>
    <ligand>
        <name>[4Fe-4S] cluster</name>
        <dbReference type="ChEBI" id="CHEBI:49883"/>
    </ligand>
</feature>
<dbReference type="EMBL" id="PVTH01000003">
    <property type="protein sequence ID" value="PRY53862.1"/>
    <property type="molecule type" value="Genomic_DNA"/>
</dbReference>
<dbReference type="AlphaFoldDB" id="A0A2T0U7K9"/>
<dbReference type="CDD" id="cd23945">
    <property type="entry name" value="PAPS_reductase"/>
    <property type="match status" value="1"/>
</dbReference>
<evidence type="ECO:0000259" key="15">
    <source>
        <dbReference type="Pfam" id="PF01507"/>
    </source>
</evidence>
<evidence type="ECO:0000256" key="8">
    <source>
        <dbReference type="ARBA" id="ARBA00024327"/>
    </source>
</evidence>
<keyword evidence="4 14" id="KW-0560">Oxidoreductase</keyword>
<dbReference type="GO" id="GO:0004604">
    <property type="term" value="F:phosphoadenylyl-sulfate reductase (thioredoxin) activity"/>
    <property type="evidence" value="ECO:0007669"/>
    <property type="project" value="UniProtKB-UniRule"/>
</dbReference>
<dbReference type="InterPro" id="IPR014729">
    <property type="entry name" value="Rossmann-like_a/b/a_fold"/>
</dbReference>
<dbReference type="NCBIfam" id="NF002537">
    <property type="entry name" value="PRK02090.1"/>
    <property type="match status" value="1"/>
</dbReference>
<feature type="domain" description="Phosphoadenosine phosphosulphate reductase" evidence="15">
    <location>
        <begin position="35"/>
        <end position="210"/>
    </location>
</feature>
<gene>
    <name evidence="14" type="primary">cysH</name>
    <name evidence="16" type="ORF">B0I27_103335</name>
</gene>
<keyword evidence="6 14" id="KW-0411">Iron-sulfur</keyword>
<comment type="subcellular location">
    <subcellularLocation>
        <location evidence="14">Cytoplasm</location>
    </subcellularLocation>
</comment>
<evidence type="ECO:0000256" key="5">
    <source>
        <dbReference type="ARBA" id="ARBA00023004"/>
    </source>
</evidence>
<dbReference type="GO" id="GO:0005737">
    <property type="term" value="C:cytoplasm"/>
    <property type="evidence" value="ECO:0007669"/>
    <property type="project" value="UniProtKB-SubCell"/>
</dbReference>
<dbReference type="InterPro" id="IPR002500">
    <property type="entry name" value="PAPS_reduct_dom"/>
</dbReference>
<feature type="binding site" evidence="14">
    <location>
        <position position="207"/>
    </location>
    <ligand>
        <name>[4Fe-4S] cluster</name>
        <dbReference type="ChEBI" id="CHEBI:49883"/>
    </ligand>
</feature>
<name>A0A2T0U7K9_9SPHI</name>
<proteinExistence type="inferred from homology"/>
<evidence type="ECO:0000256" key="12">
    <source>
        <dbReference type="ARBA" id="ARBA00032041"/>
    </source>
</evidence>
<dbReference type="InterPro" id="IPR011798">
    <property type="entry name" value="APS_reductase"/>
</dbReference>
<dbReference type="SUPFAM" id="SSF52402">
    <property type="entry name" value="Adenine nucleotide alpha hydrolases-like"/>
    <property type="match status" value="1"/>
</dbReference>
<sequence length="238" mass="27457">MSEILENKVQELAAVASKLSPQEGLALLAKQFEGNIIFSTSFSWEDQAIAHMILSQSLPVKIFTLDTGRMFNETYYVWSRTNEQYNTRIEAYYPNQEDIQTFVSLKGPNSFYESVENRKSCCFIRKVEPLRRALAGNSLWITGLRAEHSPDRGDLPEIEWDETNKIIKYHPLLHWTTDEVRAFINQHGIPYNTLHDKGFVSIGCAPCTRAIQPGDDFRAGRWWWEDRTNKECGLHAHS</sequence>
<dbReference type="GO" id="GO:0070814">
    <property type="term" value="P:hydrogen sulfide biosynthetic process"/>
    <property type="evidence" value="ECO:0007669"/>
    <property type="project" value="UniProtKB-UniRule"/>
</dbReference>
<comment type="caution">
    <text evidence="16">The sequence shown here is derived from an EMBL/GenBank/DDBJ whole genome shotgun (WGS) entry which is preliminary data.</text>
</comment>
<feature type="binding site" evidence="14">
    <location>
        <position position="204"/>
    </location>
    <ligand>
        <name>[4Fe-4S] cluster</name>
        <dbReference type="ChEBI" id="CHEBI:49883"/>
    </ligand>
</feature>
<dbReference type="Gene3D" id="3.40.50.620">
    <property type="entry name" value="HUPs"/>
    <property type="match status" value="1"/>
</dbReference>
<reference evidence="16 17" key="1">
    <citation type="submission" date="2018-03" db="EMBL/GenBank/DDBJ databases">
        <title>Genomic Encyclopedia of Type Strains, Phase III (KMG-III): the genomes of soil and plant-associated and newly described type strains.</title>
        <authorList>
            <person name="Whitman W."/>
        </authorList>
    </citation>
    <scope>NUCLEOTIDE SEQUENCE [LARGE SCALE GENOMIC DNA]</scope>
    <source>
        <strain evidence="16 17">CGMCC 1.9313</strain>
    </source>
</reference>
<dbReference type="EC" id="1.8.4.10" evidence="9 14"/>
<protein>
    <recommendedName>
        <fullName evidence="10 14">Adenosine 5'-phosphosulfate reductase</fullName>
        <shortName evidence="14">APS reductase</shortName>
        <ecNumber evidence="9 14">1.8.4.10</ecNumber>
    </recommendedName>
    <alternativeName>
        <fullName evidence="12 14">5'-adenylylsulfate reductase</fullName>
    </alternativeName>
    <alternativeName>
        <fullName evidence="11 14">Thioredoxin-dependent 5'-adenylylsulfate reductase</fullName>
    </alternativeName>
</protein>
<accession>A0A2T0U7K9</accession>
<dbReference type="GO" id="GO:0051539">
    <property type="term" value="F:4 iron, 4 sulfur cluster binding"/>
    <property type="evidence" value="ECO:0007669"/>
    <property type="project" value="UniProtKB-UniRule"/>
</dbReference>
<dbReference type="GO" id="GO:0046872">
    <property type="term" value="F:metal ion binding"/>
    <property type="evidence" value="ECO:0007669"/>
    <property type="project" value="UniProtKB-KW"/>
</dbReference>
<comment type="cofactor">
    <cofactor evidence="14">
        <name>[4Fe-4S] cluster</name>
        <dbReference type="ChEBI" id="CHEBI:49883"/>
    </cofactor>
    <text evidence="14">Binds 1 [4Fe-4S] cluster per subunit.</text>
</comment>
<dbReference type="GO" id="GO:0019344">
    <property type="term" value="P:cysteine biosynthetic process"/>
    <property type="evidence" value="ECO:0007669"/>
    <property type="project" value="InterPro"/>
</dbReference>
<evidence type="ECO:0000256" key="14">
    <source>
        <dbReference type="HAMAP-Rule" id="MF_00063"/>
    </source>
</evidence>
<evidence type="ECO:0000256" key="13">
    <source>
        <dbReference type="ARBA" id="ARBA00048441"/>
    </source>
</evidence>
<dbReference type="GO" id="GO:0043866">
    <property type="term" value="F:adenylyl-sulfate reductase (thioredoxin) activity"/>
    <property type="evidence" value="ECO:0007669"/>
    <property type="project" value="UniProtKB-EC"/>
</dbReference>
<dbReference type="HAMAP" id="MF_00063">
    <property type="entry name" value="CysH"/>
    <property type="match status" value="1"/>
</dbReference>
<evidence type="ECO:0000256" key="9">
    <source>
        <dbReference type="ARBA" id="ARBA00024386"/>
    </source>
</evidence>
<dbReference type="NCBIfam" id="TIGR02055">
    <property type="entry name" value="APS_reductase"/>
    <property type="match status" value="1"/>
</dbReference>
<comment type="function">
    <text evidence="7 14">Catalyzes the formation of sulfite from adenosine 5'-phosphosulfate (APS) using thioredoxin as an electron donor.</text>
</comment>
<keyword evidence="5 14" id="KW-0408">Iron</keyword>
<keyword evidence="17" id="KW-1185">Reference proteome</keyword>
<evidence type="ECO:0000256" key="1">
    <source>
        <dbReference type="ARBA" id="ARBA00009732"/>
    </source>
</evidence>
<evidence type="ECO:0000256" key="7">
    <source>
        <dbReference type="ARBA" id="ARBA00024298"/>
    </source>
</evidence>